<comment type="similarity">
    <text evidence="1">In the C-terminal section; belongs to the transpeptidase family.</text>
</comment>
<evidence type="ECO:0000256" key="5">
    <source>
        <dbReference type="ARBA" id="ARBA00022676"/>
    </source>
</evidence>
<protein>
    <submittedName>
        <fullName evidence="17">Carboxypeptidase</fullName>
    </submittedName>
</protein>
<comment type="catalytic activity">
    <reaction evidence="13">
        <text>[GlcNAc-(1-&gt;4)-Mur2Ac(oyl-L-Ala-gamma-D-Glu-L-Lys-D-Ala-D-Ala)](n)-di-trans,octa-cis-undecaprenyl diphosphate + beta-D-GlcNAc-(1-&gt;4)-Mur2Ac(oyl-L-Ala-gamma-D-Glu-L-Lys-D-Ala-D-Ala)-di-trans,octa-cis-undecaprenyl diphosphate = [GlcNAc-(1-&gt;4)-Mur2Ac(oyl-L-Ala-gamma-D-Glu-L-Lys-D-Ala-D-Ala)](n+1)-di-trans,octa-cis-undecaprenyl diphosphate + di-trans,octa-cis-undecaprenyl diphosphate + H(+)</text>
        <dbReference type="Rhea" id="RHEA:23708"/>
        <dbReference type="Rhea" id="RHEA-COMP:9602"/>
        <dbReference type="Rhea" id="RHEA-COMP:9603"/>
        <dbReference type="ChEBI" id="CHEBI:15378"/>
        <dbReference type="ChEBI" id="CHEBI:58405"/>
        <dbReference type="ChEBI" id="CHEBI:60033"/>
        <dbReference type="ChEBI" id="CHEBI:78435"/>
        <dbReference type="EC" id="2.4.99.28"/>
    </reaction>
</comment>
<evidence type="ECO:0000259" key="16">
    <source>
        <dbReference type="Pfam" id="PF00912"/>
    </source>
</evidence>
<evidence type="ECO:0000259" key="15">
    <source>
        <dbReference type="Pfam" id="PF00905"/>
    </source>
</evidence>
<name>A0A919V649_9ACTN</name>
<evidence type="ECO:0000256" key="10">
    <source>
        <dbReference type="ARBA" id="ARBA00023268"/>
    </source>
</evidence>
<dbReference type="GO" id="GO:0030288">
    <property type="term" value="C:outer membrane-bounded periplasmic space"/>
    <property type="evidence" value="ECO:0007669"/>
    <property type="project" value="TreeGrafter"/>
</dbReference>
<dbReference type="Pfam" id="PF00905">
    <property type="entry name" value="Transpeptidase"/>
    <property type="match status" value="1"/>
</dbReference>
<dbReference type="Gene3D" id="3.40.710.10">
    <property type="entry name" value="DD-peptidase/beta-lactamase superfamily"/>
    <property type="match status" value="1"/>
</dbReference>
<dbReference type="AlphaFoldDB" id="A0A919V649"/>
<keyword evidence="9" id="KW-0573">Peptidoglycan synthesis</keyword>
<evidence type="ECO:0000256" key="14">
    <source>
        <dbReference type="SAM" id="MobiDB-lite"/>
    </source>
</evidence>
<feature type="compositionally biased region" description="Gly residues" evidence="14">
    <location>
        <begin position="691"/>
        <end position="718"/>
    </location>
</feature>
<evidence type="ECO:0000256" key="6">
    <source>
        <dbReference type="ARBA" id="ARBA00022679"/>
    </source>
</evidence>
<dbReference type="FunFam" id="1.10.3810.10:FF:000001">
    <property type="entry name" value="Penicillin-binding protein 1A"/>
    <property type="match status" value="1"/>
</dbReference>
<dbReference type="GO" id="GO:0009002">
    <property type="term" value="F:serine-type D-Ala-D-Ala carboxypeptidase activity"/>
    <property type="evidence" value="ECO:0007669"/>
    <property type="project" value="UniProtKB-EC"/>
</dbReference>
<dbReference type="SUPFAM" id="SSF53955">
    <property type="entry name" value="Lysozyme-like"/>
    <property type="match status" value="1"/>
</dbReference>
<dbReference type="InterPro" id="IPR001460">
    <property type="entry name" value="PCN-bd_Tpept"/>
</dbReference>
<keyword evidence="18" id="KW-1185">Reference proteome</keyword>
<feature type="compositionally biased region" description="Polar residues" evidence="14">
    <location>
        <begin position="434"/>
        <end position="445"/>
    </location>
</feature>
<feature type="region of interest" description="Disordered" evidence="14">
    <location>
        <begin position="208"/>
        <end position="227"/>
    </location>
</feature>
<dbReference type="GO" id="GO:0008360">
    <property type="term" value="P:regulation of cell shape"/>
    <property type="evidence" value="ECO:0007669"/>
    <property type="project" value="UniProtKB-KW"/>
</dbReference>
<evidence type="ECO:0000313" key="17">
    <source>
        <dbReference type="EMBL" id="GII93690.1"/>
    </source>
</evidence>
<dbReference type="GO" id="GO:0008658">
    <property type="term" value="F:penicillin binding"/>
    <property type="evidence" value="ECO:0007669"/>
    <property type="project" value="InterPro"/>
</dbReference>
<dbReference type="GO" id="GO:0006508">
    <property type="term" value="P:proteolysis"/>
    <property type="evidence" value="ECO:0007669"/>
    <property type="project" value="UniProtKB-KW"/>
</dbReference>
<evidence type="ECO:0000256" key="7">
    <source>
        <dbReference type="ARBA" id="ARBA00022801"/>
    </source>
</evidence>
<dbReference type="GO" id="GO:0008955">
    <property type="term" value="F:peptidoglycan glycosyltransferase activity"/>
    <property type="evidence" value="ECO:0007669"/>
    <property type="project" value="UniProtKB-EC"/>
</dbReference>
<dbReference type="InterPro" id="IPR050396">
    <property type="entry name" value="Glycosyltr_51/Transpeptidase"/>
</dbReference>
<keyword evidence="11" id="KW-0961">Cell wall biogenesis/degradation</keyword>
<feature type="region of interest" description="Disordered" evidence="14">
    <location>
        <begin position="421"/>
        <end position="445"/>
    </location>
</feature>
<sequence>MLAAAVALPAIGGAGVATKSTIDDLRLRPEKLDEPPLPQKTILLDSKGKQFAQFYYQNREEVRLDQVAPVMQDAIIAIEDFRFYEHGAIDIEGTLRALAKNLTSGGVTEGGSSITQQYVKQVLVNKAETDEEKAAAIAPTVGRKLNELRYAMWVESQYTKKEILERYLNIAYFGAGAHGVQAAAKRFFNKPASALSLHEAATLAAAVQSPSVTDPEAGRKSRKRLEDRRNTVLDRMAELKKVTPEEAAAAKSKKLGYKDIPAPGGCEQSAYPYFCLYTQFEVLGNPEFGKTAAARQKYLARGGLTITTTLDVKMQKAAEKAIKKFVNPSDKPVVSEAMVVPGTGAIKAMAASRKYGQSKKKNQMSYNVVADTAHGGGDGFQAGSTLKVFTLIAALEKGMRFGDGFSSGKVYHAPSTSTFRDCKGNPVGEPSHPVMNSSEGPGGSKNLQTGTWDSVNTFFMQLQAKVGLCETVTLAKKMGVKRVDGDKLREVETFTLGVNEMDPVTLANAYATIGARGKYCEPMAITEIRERDGKTKAYKPKCKQVLDQEVADATSSILSQVFTRGTMSRVGGLPGRPAAGKTGTTDGYTAAWFAGYTPDLAAAVSVGDTRGAFQHDLVNVVIGGTHYPYVYGASISGPVWKSSMIDALKGTKATGFVPVNTERFAGCTSACAPKPPPKREEGDRGGDNDGDGGGDNGGGGDGGDGGGGDQGDFGGGDQGDNEAGRPAGNDNRGNGRGNGRGNAPIIPTD</sequence>
<dbReference type="PANTHER" id="PTHR32282:SF33">
    <property type="entry name" value="PEPTIDOGLYCAN GLYCOSYLTRANSFERASE"/>
    <property type="match status" value="1"/>
</dbReference>
<feature type="compositionally biased region" description="Basic and acidic residues" evidence="14">
    <location>
        <begin position="216"/>
        <end position="227"/>
    </location>
</feature>
<keyword evidence="4" id="KW-0645">Protease</keyword>
<dbReference type="InterPro" id="IPR023346">
    <property type="entry name" value="Lysozyme-like_dom_sf"/>
</dbReference>
<dbReference type="PANTHER" id="PTHR32282">
    <property type="entry name" value="BINDING PROTEIN TRANSPEPTIDASE, PUTATIVE-RELATED"/>
    <property type="match status" value="1"/>
</dbReference>
<reference evidence="17" key="1">
    <citation type="submission" date="2021-01" db="EMBL/GenBank/DDBJ databases">
        <title>Whole genome shotgun sequence of Sinosporangium siamense NBRC 109515.</title>
        <authorList>
            <person name="Komaki H."/>
            <person name="Tamura T."/>
        </authorList>
    </citation>
    <scope>NUCLEOTIDE SEQUENCE</scope>
    <source>
        <strain evidence="17">NBRC 109515</strain>
    </source>
</reference>
<keyword evidence="7" id="KW-0378">Hydrolase</keyword>
<evidence type="ECO:0000256" key="13">
    <source>
        <dbReference type="ARBA" id="ARBA00049902"/>
    </source>
</evidence>
<gene>
    <name evidence="17" type="primary">pbp</name>
    <name evidence="17" type="ORF">Ssi02_39210</name>
</gene>
<evidence type="ECO:0000313" key="18">
    <source>
        <dbReference type="Proteomes" id="UP000606172"/>
    </source>
</evidence>
<evidence type="ECO:0000256" key="2">
    <source>
        <dbReference type="ARBA" id="ARBA00007739"/>
    </source>
</evidence>
<dbReference type="InterPro" id="IPR036950">
    <property type="entry name" value="PBP_transglycosylase"/>
</dbReference>
<keyword evidence="5" id="KW-0328">Glycosyltransferase</keyword>
<keyword evidence="8" id="KW-0133">Cell shape</keyword>
<evidence type="ECO:0000256" key="12">
    <source>
        <dbReference type="ARBA" id="ARBA00034000"/>
    </source>
</evidence>
<dbReference type="InterPro" id="IPR001264">
    <property type="entry name" value="Glyco_trans_51"/>
</dbReference>
<feature type="domain" description="Penicillin-binding protein transpeptidase" evidence="15">
    <location>
        <begin position="340"/>
        <end position="599"/>
    </location>
</feature>
<evidence type="ECO:0000256" key="8">
    <source>
        <dbReference type="ARBA" id="ARBA00022960"/>
    </source>
</evidence>
<feature type="domain" description="Glycosyl transferase family 51" evidence="16">
    <location>
        <begin position="48"/>
        <end position="236"/>
    </location>
</feature>
<keyword evidence="6" id="KW-0808">Transferase</keyword>
<comment type="caution">
    <text evidence="17">The sequence shown here is derived from an EMBL/GenBank/DDBJ whole genome shotgun (WGS) entry which is preliminary data.</text>
</comment>
<dbReference type="Proteomes" id="UP000606172">
    <property type="component" value="Unassembled WGS sequence"/>
</dbReference>
<keyword evidence="3 17" id="KW-0121">Carboxypeptidase</keyword>
<feature type="compositionally biased region" description="Basic and acidic residues" evidence="14">
    <location>
        <begin position="677"/>
        <end position="687"/>
    </location>
</feature>
<feature type="region of interest" description="Disordered" evidence="14">
    <location>
        <begin position="667"/>
        <end position="749"/>
    </location>
</feature>
<evidence type="ECO:0000256" key="3">
    <source>
        <dbReference type="ARBA" id="ARBA00022645"/>
    </source>
</evidence>
<evidence type="ECO:0000256" key="9">
    <source>
        <dbReference type="ARBA" id="ARBA00022984"/>
    </source>
</evidence>
<evidence type="ECO:0000256" key="11">
    <source>
        <dbReference type="ARBA" id="ARBA00023316"/>
    </source>
</evidence>
<dbReference type="InterPro" id="IPR012338">
    <property type="entry name" value="Beta-lactam/transpept-like"/>
</dbReference>
<dbReference type="SUPFAM" id="SSF56601">
    <property type="entry name" value="beta-lactamase/transpeptidase-like"/>
    <property type="match status" value="1"/>
</dbReference>
<dbReference type="Pfam" id="PF00912">
    <property type="entry name" value="Transgly"/>
    <property type="match status" value="1"/>
</dbReference>
<dbReference type="GO" id="GO:0071555">
    <property type="term" value="P:cell wall organization"/>
    <property type="evidence" value="ECO:0007669"/>
    <property type="project" value="UniProtKB-KW"/>
</dbReference>
<dbReference type="GO" id="GO:0009252">
    <property type="term" value="P:peptidoglycan biosynthetic process"/>
    <property type="evidence" value="ECO:0007669"/>
    <property type="project" value="UniProtKB-KW"/>
</dbReference>
<evidence type="ECO:0000256" key="1">
    <source>
        <dbReference type="ARBA" id="ARBA00007090"/>
    </source>
</evidence>
<dbReference type="Gene3D" id="1.10.3810.10">
    <property type="entry name" value="Biosynthetic peptidoglycan transglycosylase-like"/>
    <property type="match status" value="1"/>
</dbReference>
<evidence type="ECO:0000256" key="4">
    <source>
        <dbReference type="ARBA" id="ARBA00022670"/>
    </source>
</evidence>
<proteinExistence type="inferred from homology"/>
<accession>A0A919V649</accession>
<keyword evidence="10" id="KW-0511">Multifunctional enzyme</keyword>
<organism evidence="17 18">
    <name type="scientific">Sinosporangium siamense</name>
    <dbReference type="NCBI Taxonomy" id="1367973"/>
    <lineage>
        <taxon>Bacteria</taxon>
        <taxon>Bacillati</taxon>
        <taxon>Actinomycetota</taxon>
        <taxon>Actinomycetes</taxon>
        <taxon>Streptosporangiales</taxon>
        <taxon>Streptosporangiaceae</taxon>
        <taxon>Sinosporangium</taxon>
    </lineage>
</organism>
<comment type="similarity">
    <text evidence="2">In the N-terminal section; belongs to the glycosyltransferase 51 family.</text>
</comment>
<dbReference type="EMBL" id="BOOW01000025">
    <property type="protein sequence ID" value="GII93690.1"/>
    <property type="molecule type" value="Genomic_DNA"/>
</dbReference>
<comment type="catalytic activity">
    <reaction evidence="12">
        <text>Preferential cleavage: (Ac)2-L-Lys-D-Ala-|-D-Ala. Also transpeptidation of peptidyl-alanyl moieties that are N-acyl substituents of D-alanine.</text>
        <dbReference type="EC" id="3.4.16.4"/>
    </reaction>
</comment>